<organism evidence="3 4">
    <name type="scientific">Eleusine coracana subsp. coracana</name>
    <dbReference type="NCBI Taxonomy" id="191504"/>
    <lineage>
        <taxon>Eukaryota</taxon>
        <taxon>Viridiplantae</taxon>
        <taxon>Streptophyta</taxon>
        <taxon>Embryophyta</taxon>
        <taxon>Tracheophyta</taxon>
        <taxon>Spermatophyta</taxon>
        <taxon>Magnoliopsida</taxon>
        <taxon>Liliopsida</taxon>
        <taxon>Poales</taxon>
        <taxon>Poaceae</taxon>
        <taxon>PACMAD clade</taxon>
        <taxon>Chloridoideae</taxon>
        <taxon>Cynodonteae</taxon>
        <taxon>Eleusininae</taxon>
        <taxon>Eleusine</taxon>
    </lineage>
</organism>
<accession>A0AAV5EAN2</accession>
<reference evidence="3" key="1">
    <citation type="journal article" date="2018" name="DNA Res.">
        <title>Multiple hybrid de novo genome assembly of finger millet, an orphan allotetraploid crop.</title>
        <authorList>
            <person name="Hatakeyama M."/>
            <person name="Aluri S."/>
            <person name="Balachadran M.T."/>
            <person name="Sivarajan S.R."/>
            <person name="Patrignani A."/>
            <person name="Gruter S."/>
            <person name="Poveda L."/>
            <person name="Shimizu-Inatsugi R."/>
            <person name="Baeten J."/>
            <person name="Francoijs K.J."/>
            <person name="Nataraja K.N."/>
            <person name="Reddy Y.A.N."/>
            <person name="Phadnis S."/>
            <person name="Ravikumar R.L."/>
            <person name="Schlapbach R."/>
            <person name="Sreeman S.M."/>
            <person name="Shimizu K.K."/>
        </authorList>
    </citation>
    <scope>NUCLEOTIDE SEQUENCE</scope>
</reference>
<evidence type="ECO:0000256" key="1">
    <source>
        <dbReference type="SAM" id="MobiDB-lite"/>
    </source>
</evidence>
<proteinExistence type="predicted"/>
<dbReference type="EMBL" id="BQKI01000074">
    <property type="protein sequence ID" value="GJN19640.1"/>
    <property type="molecule type" value="Genomic_DNA"/>
</dbReference>
<evidence type="ECO:0000259" key="2">
    <source>
        <dbReference type="Pfam" id="PF23635"/>
    </source>
</evidence>
<feature type="region of interest" description="Disordered" evidence="1">
    <location>
        <begin position="1"/>
        <end position="23"/>
    </location>
</feature>
<keyword evidence="4" id="KW-1185">Reference proteome</keyword>
<dbReference type="InterPro" id="IPR056594">
    <property type="entry name" value="AT5G49610-like_b-prop"/>
</dbReference>
<comment type="caution">
    <text evidence="3">The sequence shown here is derived from an EMBL/GenBank/DDBJ whole genome shotgun (WGS) entry which is preliminary data.</text>
</comment>
<protein>
    <recommendedName>
        <fullName evidence="2">F-box protein AT5G49610-like beta-propeller domain-containing protein</fullName>
    </recommendedName>
</protein>
<evidence type="ECO:0000313" key="3">
    <source>
        <dbReference type="EMBL" id="GJN19640.1"/>
    </source>
</evidence>
<feature type="domain" description="F-box protein AT5G49610-like beta-propeller" evidence="2">
    <location>
        <begin position="150"/>
        <end position="227"/>
    </location>
</feature>
<name>A0AAV5EAN2_ELECO</name>
<dbReference type="AlphaFoldDB" id="A0AAV5EAN2"/>
<feature type="compositionally biased region" description="Low complexity" evidence="1">
    <location>
        <begin position="1"/>
        <end position="13"/>
    </location>
</feature>
<dbReference type="Proteomes" id="UP001054889">
    <property type="component" value="Unassembled WGS sequence"/>
</dbReference>
<dbReference type="Pfam" id="PF23635">
    <property type="entry name" value="Beta-prop_AT5G49610-like"/>
    <property type="match status" value="1"/>
</dbReference>
<gene>
    <name evidence="3" type="primary">gb06935</name>
    <name evidence="3" type="ORF">PR202_gb06935</name>
</gene>
<sequence>MMMRAETTTTTMTQSSSPESKVLGNGDLVGDILDRVGSPTTLVRAADVSKRLLGFYVTNEFGGLPPEFVPMVPTTEFAAAPALRSPRGPSSGTAVTAVSSIFSFHKTVHGHRSQCQLMVLDTLRDPMPAELPPLPPTLGKYFHAALLPDDNLVAARGDDSLLYLFHVTGYMHMLDVWFRRMDGAGEWVLRDTINLKDTCGHLVEQGSDVVSVVGVGDHAEFVFLELLRVFDNYVLHRIPASRQ</sequence>
<evidence type="ECO:0000313" key="4">
    <source>
        <dbReference type="Proteomes" id="UP001054889"/>
    </source>
</evidence>
<reference evidence="3" key="2">
    <citation type="submission" date="2021-12" db="EMBL/GenBank/DDBJ databases">
        <title>Resequencing data analysis of finger millet.</title>
        <authorList>
            <person name="Hatakeyama M."/>
            <person name="Aluri S."/>
            <person name="Balachadran M.T."/>
            <person name="Sivarajan S.R."/>
            <person name="Poveda L."/>
            <person name="Shimizu-Inatsugi R."/>
            <person name="Schlapbach R."/>
            <person name="Sreeman S.M."/>
            <person name="Shimizu K.K."/>
        </authorList>
    </citation>
    <scope>NUCLEOTIDE SEQUENCE</scope>
</reference>